<evidence type="ECO:0000256" key="5">
    <source>
        <dbReference type="ARBA" id="ARBA00022898"/>
    </source>
</evidence>
<evidence type="ECO:0000256" key="1">
    <source>
        <dbReference type="ARBA" id="ARBA00001274"/>
    </source>
</evidence>
<keyword evidence="11" id="KW-1185">Reference proteome</keyword>
<dbReference type="GO" id="GO:0006565">
    <property type="term" value="P:L-serine catabolic process"/>
    <property type="evidence" value="ECO:0007669"/>
    <property type="project" value="TreeGrafter"/>
</dbReference>
<dbReference type="FunFam" id="3.40.50.1100:FF:000005">
    <property type="entry name" value="Threonine dehydratase catabolic"/>
    <property type="match status" value="1"/>
</dbReference>
<dbReference type="SUPFAM" id="SSF53686">
    <property type="entry name" value="Tryptophan synthase beta subunit-like PLP-dependent enzymes"/>
    <property type="match status" value="1"/>
</dbReference>
<dbReference type="GO" id="GO:0003941">
    <property type="term" value="F:L-serine ammonia-lyase activity"/>
    <property type="evidence" value="ECO:0007669"/>
    <property type="project" value="TreeGrafter"/>
</dbReference>
<evidence type="ECO:0000256" key="8">
    <source>
        <dbReference type="ARBA" id="ARBA00031427"/>
    </source>
</evidence>
<evidence type="ECO:0000256" key="7">
    <source>
        <dbReference type="ARBA" id="ARBA00025527"/>
    </source>
</evidence>
<evidence type="ECO:0000259" key="9">
    <source>
        <dbReference type="Pfam" id="PF00291"/>
    </source>
</evidence>
<dbReference type="GO" id="GO:0004794">
    <property type="term" value="F:threonine deaminase activity"/>
    <property type="evidence" value="ECO:0007669"/>
    <property type="project" value="UniProtKB-EC"/>
</dbReference>
<dbReference type="Pfam" id="PF00291">
    <property type="entry name" value="PALP"/>
    <property type="match status" value="1"/>
</dbReference>
<evidence type="ECO:0000256" key="3">
    <source>
        <dbReference type="ARBA" id="ARBA00010869"/>
    </source>
</evidence>
<dbReference type="InterPro" id="IPR050147">
    <property type="entry name" value="Ser/Thr_Dehydratase"/>
</dbReference>
<evidence type="ECO:0000256" key="4">
    <source>
        <dbReference type="ARBA" id="ARBA00012096"/>
    </source>
</evidence>
<keyword evidence="6" id="KW-0456">Lyase</keyword>
<evidence type="ECO:0000313" key="10">
    <source>
        <dbReference type="EMBL" id="RNF39843.1"/>
    </source>
</evidence>
<name>A0A3M8P853_9BACL</name>
<comment type="catalytic activity">
    <reaction evidence="1">
        <text>L-threonine = 2-oxobutanoate + NH4(+)</text>
        <dbReference type="Rhea" id="RHEA:22108"/>
        <dbReference type="ChEBI" id="CHEBI:16763"/>
        <dbReference type="ChEBI" id="CHEBI:28938"/>
        <dbReference type="ChEBI" id="CHEBI:57926"/>
        <dbReference type="EC" id="4.3.1.19"/>
    </reaction>
</comment>
<dbReference type="PANTHER" id="PTHR48078">
    <property type="entry name" value="THREONINE DEHYDRATASE, MITOCHONDRIAL-RELATED"/>
    <property type="match status" value="1"/>
</dbReference>
<dbReference type="Gene3D" id="3.40.50.1100">
    <property type="match status" value="2"/>
</dbReference>
<dbReference type="GO" id="GO:0009097">
    <property type="term" value="P:isoleucine biosynthetic process"/>
    <property type="evidence" value="ECO:0007669"/>
    <property type="project" value="TreeGrafter"/>
</dbReference>
<dbReference type="EMBL" id="RIAX01000004">
    <property type="protein sequence ID" value="RNF39843.1"/>
    <property type="molecule type" value="Genomic_DNA"/>
</dbReference>
<dbReference type="OrthoDB" id="9811476at2"/>
<sequence length="333" mass="35667">MSKRGGCHLLKATFQDVLIAAKRLEGRINKTPLVYSDQLSTETGAEVYIKMEALQKTGSFKVRGALNKMDALTQEEQKRGVVTASAGNHAQAVAYASTLKGISAQIVVPSSTPQTKLEGIKRYGGELIIHGDLYDEAEDHALQLAEETGRVFVNAFEDDLVVAGQGTAGLEALLEQPDADILLIPAGGGGLLCGAALVAKAINPAIKVIGIQTDTSPPWYYSFKAGKLVDVEYRPSYAEGLHGGITAGNFDLAKEIVDDFVLVTEKDVARAMYWMAKQHHYMLEGSAVVGIAALQKGLVPDVKGKKIITIATGSNVDLGRLAQFYNEFEETGK</sequence>
<reference evidence="10 11" key="1">
    <citation type="journal article" date="2018" name="Int. J. Syst. Evol. Microbiol.">
        <title>Planococcus salinus sp. nov., a moderately halophilic bacterium isolated from a saline-alkali soil.</title>
        <authorList>
            <person name="Gan L."/>
        </authorList>
    </citation>
    <scope>NUCLEOTIDE SEQUENCE [LARGE SCALE GENOMIC DNA]</scope>
    <source>
        <strain evidence="10 11">LCB217</strain>
    </source>
</reference>
<comment type="cofactor">
    <cofactor evidence="2">
        <name>pyridoxal 5'-phosphate</name>
        <dbReference type="ChEBI" id="CHEBI:597326"/>
    </cofactor>
</comment>
<protein>
    <recommendedName>
        <fullName evidence="4">threonine ammonia-lyase</fullName>
        <ecNumber evidence="4">4.3.1.19</ecNumber>
    </recommendedName>
    <alternativeName>
        <fullName evidence="8">Threonine deaminase</fullName>
    </alternativeName>
</protein>
<keyword evidence="5" id="KW-0663">Pyridoxal phosphate</keyword>
<dbReference type="GO" id="GO:0006567">
    <property type="term" value="P:L-threonine catabolic process"/>
    <property type="evidence" value="ECO:0007669"/>
    <property type="project" value="TreeGrafter"/>
</dbReference>
<comment type="function">
    <text evidence="7">Catalyzes the anaerobic formation of alpha-ketobutyrate and ammonia from threonine in a two-step reaction. The first step involved a dehydration of threonine and a production of enamine intermediates (aminocrotonate), which tautomerizes to its imine form (iminobutyrate). Both intermediates are unstable and short-lived. The second step is the nonenzymatic hydrolysis of the enamine/imine intermediates to form 2-ketobutyrate and free ammonia. In the low water environment of the cell, the second step is accelerated by RidA.</text>
</comment>
<dbReference type="Proteomes" id="UP000275473">
    <property type="component" value="Unassembled WGS sequence"/>
</dbReference>
<evidence type="ECO:0000313" key="11">
    <source>
        <dbReference type="Proteomes" id="UP000275473"/>
    </source>
</evidence>
<evidence type="ECO:0000256" key="2">
    <source>
        <dbReference type="ARBA" id="ARBA00001933"/>
    </source>
</evidence>
<organism evidence="10 11">
    <name type="scientific">Planococcus salinus</name>
    <dbReference type="NCBI Taxonomy" id="1848460"/>
    <lineage>
        <taxon>Bacteria</taxon>
        <taxon>Bacillati</taxon>
        <taxon>Bacillota</taxon>
        <taxon>Bacilli</taxon>
        <taxon>Bacillales</taxon>
        <taxon>Caryophanaceae</taxon>
        <taxon>Planococcus</taxon>
    </lineage>
</organism>
<dbReference type="EC" id="4.3.1.19" evidence="4"/>
<feature type="domain" description="Tryptophan synthase beta chain-like PALP" evidence="9">
    <location>
        <begin position="27"/>
        <end position="313"/>
    </location>
</feature>
<gene>
    <name evidence="10" type="ORF">EEX84_07700</name>
</gene>
<comment type="similarity">
    <text evidence="3">Belongs to the serine/threonine dehydratase family.</text>
</comment>
<dbReference type="AlphaFoldDB" id="A0A3M8P853"/>
<dbReference type="InterPro" id="IPR001926">
    <property type="entry name" value="TrpB-like_PALP"/>
</dbReference>
<comment type="caution">
    <text evidence="10">The sequence shown here is derived from an EMBL/GenBank/DDBJ whole genome shotgun (WGS) entry which is preliminary data.</text>
</comment>
<dbReference type="PANTHER" id="PTHR48078:SF6">
    <property type="entry name" value="L-THREONINE DEHYDRATASE CATABOLIC TDCB"/>
    <property type="match status" value="1"/>
</dbReference>
<accession>A0A3M8P853</accession>
<dbReference type="CDD" id="cd01562">
    <property type="entry name" value="Thr-dehyd"/>
    <property type="match status" value="1"/>
</dbReference>
<evidence type="ECO:0000256" key="6">
    <source>
        <dbReference type="ARBA" id="ARBA00023239"/>
    </source>
</evidence>
<proteinExistence type="inferred from homology"/>
<dbReference type="InterPro" id="IPR036052">
    <property type="entry name" value="TrpB-like_PALP_sf"/>
</dbReference>